<gene>
    <name evidence="1" type="ORF">LTR97_011116</name>
</gene>
<evidence type="ECO:0000313" key="1">
    <source>
        <dbReference type="EMBL" id="KAK5691945.1"/>
    </source>
</evidence>
<comment type="caution">
    <text evidence="1">The sequence shown here is derived from an EMBL/GenBank/DDBJ whole genome shotgun (WGS) entry which is preliminary data.</text>
</comment>
<dbReference type="Proteomes" id="UP001310594">
    <property type="component" value="Unassembled WGS sequence"/>
</dbReference>
<accession>A0AAN7W1A0</accession>
<dbReference type="EMBL" id="JAVRQU010000020">
    <property type="protein sequence ID" value="KAK5691945.1"/>
    <property type="molecule type" value="Genomic_DNA"/>
</dbReference>
<organism evidence="1 2">
    <name type="scientific">Elasticomyces elasticus</name>
    <dbReference type="NCBI Taxonomy" id="574655"/>
    <lineage>
        <taxon>Eukaryota</taxon>
        <taxon>Fungi</taxon>
        <taxon>Dikarya</taxon>
        <taxon>Ascomycota</taxon>
        <taxon>Pezizomycotina</taxon>
        <taxon>Dothideomycetes</taxon>
        <taxon>Dothideomycetidae</taxon>
        <taxon>Mycosphaerellales</taxon>
        <taxon>Teratosphaeriaceae</taxon>
        <taxon>Elasticomyces</taxon>
    </lineage>
</organism>
<proteinExistence type="predicted"/>
<dbReference type="AlphaFoldDB" id="A0AAN7W1A0"/>
<name>A0AAN7W1A0_9PEZI</name>
<protein>
    <submittedName>
        <fullName evidence="1">Uncharacterized protein</fullName>
    </submittedName>
</protein>
<sequence length="343" mass="38288">MSNYIKDLYEKEGATGDSGVELNFVTLTDLKLAMEAEIALYHCHPVHYAFSLQHQLALLISRVTTARCGAIFTTLEPDGSVRWPGLTWGDVGFIRHVDSRVESTIFLRHLNNKQKQNSIDRGIPEYRNSMRARLLSPKRLTSLVYSIPHRLLSQAISSGVLFGIETMEDAFSVPLIRVDPRFASLPVFAIPDNLAKPVTATEACIYLRNMSTSMGYPVPMGYRGIRRQAATDFARRIGVETTRRIMGHRADSSTLEKSYLFAEQDLDLTAVSLEEDAADSGHSAMLRQSLATPHLIPLTKTQHAQARQEITLLAARIMAQTPSTSRCFEPALASFHGNRGNWR</sequence>
<evidence type="ECO:0000313" key="2">
    <source>
        <dbReference type="Proteomes" id="UP001310594"/>
    </source>
</evidence>
<reference evidence="1" key="1">
    <citation type="submission" date="2023-08" db="EMBL/GenBank/DDBJ databases">
        <title>Black Yeasts Isolated from many extreme environments.</title>
        <authorList>
            <person name="Coleine C."/>
            <person name="Stajich J.E."/>
            <person name="Selbmann L."/>
        </authorList>
    </citation>
    <scope>NUCLEOTIDE SEQUENCE</scope>
    <source>
        <strain evidence="1">CCFEE 5810</strain>
    </source>
</reference>